<name>A0A2W5SM25_9BACT</name>
<comment type="caution">
    <text evidence="1">The sequence shown here is derived from an EMBL/GenBank/DDBJ whole genome shotgun (WGS) entry which is preliminary data.</text>
</comment>
<dbReference type="EMBL" id="QFQP01000082">
    <property type="protein sequence ID" value="PZR03570.1"/>
    <property type="molecule type" value="Genomic_DNA"/>
</dbReference>
<dbReference type="Proteomes" id="UP000249061">
    <property type="component" value="Unassembled WGS sequence"/>
</dbReference>
<evidence type="ECO:0000313" key="1">
    <source>
        <dbReference type="EMBL" id="PZR03570.1"/>
    </source>
</evidence>
<reference evidence="1 2" key="1">
    <citation type="submission" date="2017-08" db="EMBL/GenBank/DDBJ databases">
        <title>Infants hospitalized years apart are colonized by the same room-sourced microbial strains.</title>
        <authorList>
            <person name="Brooks B."/>
            <person name="Olm M.R."/>
            <person name="Firek B.A."/>
            <person name="Baker R."/>
            <person name="Thomas B.C."/>
            <person name="Morowitz M.J."/>
            <person name="Banfield J.F."/>
        </authorList>
    </citation>
    <scope>NUCLEOTIDE SEQUENCE [LARGE SCALE GENOMIC DNA]</scope>
    <source>
        <strain evidence="1">S2_003_000_R2_14</strain>
    </source>
</reference>
<protein>
    <submittedName>
        <fullName evidence="1">Uncharacterized protein</fullName>
    </submittedName>
</protein>
<proteinExistence type="predicted"/>
<accession>A0A2W5SM25</accession>
<organism evidence="1 2">
    <name type="scientific">Archangium gephyra</name>
    <dbReference type="NCBI Taxonomy" id="48"/>
    <lineage>
        <taxon>Bacteria</taxon>
        <taxon>Pseudomonadati</taxon>
        <taxon>Myxococcota</taxon>
        <taxon>Myxococcia</taxon>
        <taxon>Myxococcales</taxon>
        <taxon>Cystobacterineae</taxon>
        <taxon>Archangiaceae</taxon>
        <taxon>Archangium</taxon>
    </lineage>
</organism>
<gene>
    <name evidence="1" type="ORF">DI536_35800</name>
</gene>
<evidence type="ECO:0000313" key="2">
    <source>
        <dbReference type="Proteomes" id="UP000249061"/>
    </source>
</evidence>
<dbReference type="AlphaFoldDB" id="A0A2W5SM25"/>
<sequence>MELWALRKLIGESWDEHWHRLEVGPYFHDGFGSVVSQEGRYLEHNAHYHRAVLTSDIDVSLEFGLSLDDGRRTVSLKGYGWDFTFPDPSIRREFIDIFYRGALVDRLLVLDVDGGRATLPIADTINGAWTVHGWEYDIVALVDSLGGNSEFKSYFDQTGWEVLR</sequence>